<comment type="caution">
    <text evidence="1">The sequence shown here is derived from an EMBL/GenBank/DDBJ whole genome shotgun (WGS) entry which is preliminary data.</text>
</comment>
<keyword evidence="2" id="KW-1185">Reference proteome</keyword>
<gene>
    <name evidence="1" type="ORF">CLV59_102565</name>
</gene>
<evidence type="ECO:0000313" key="1">
    <source>
        <dbReference type="EMBL" id="RAJ85859.1"/>
    </source>
</evidence>
<accession>A0A327W5R4</accession>
<proteinExistence type="predicted"/>
<dbReference type="EMBL" id="QLMA01000002">
    <property type="protein sequence ID" value="RAJ85859.1"/>
    <property type="molecule type" value="Genomic_DNA"/>
</dbReference>
<protein>
    <submittedName>
        <fullName evidence="1">Uncharacterized protein</fullName>
    </submittedName>
</protein>
<evidence type="ECO:0000313" key="2">
    <source>
        <dbReference type="Proteomes" id="UP000249819"/>
    </source>
</evidence>
<sequence length="92" mass="10886">MEVSFYLKRPKEERSTIFALISYEGETLRYYLSEKIPTVYWNKVLQRADRAGKEFPEYPEFNARLDLLEHTIKTPIAVIEMITITPNHHPNS</sequence>
<dbReference type="AlphaFoldDB" id="A0A327W5R4"/>
<organism evidence="1 2">
    <name type="scientific">Chitinophaga dinghuensis</name>
    <dbReference type="NCBI Taxonomy" id="1539050"/>
    <lineage>
        <taxon>Bacteria</taxon>
        <taxon>Pseudomonadati</taxon>
        <taxon>Bacteroidota</taxon>
        <taxon>Chitinophagia</taxon>
        <taxon>Chitinophagales</taxon>
        <taxon>Chitinophagaceae</taxon>
        <taxon>Chitinophaga</taxon>
    </lineage>
</organism>
<reference evidence="1 2" key="1">
    <citation type="submission" date="2018-06" db="EMBL/GenBank/DDBJ databases">
        <title>Genomic Encyclopedia of Archaeal and Bacterial Type Strains, Phase II (KMG-II): from individual species to whole genera.</title>
        <authorList>
            <person name="Goeker M."/>
        </authorList>
    </citation>
    <scope>NUCLEOTIDE SEQUENCE [LARGE SCALE GENOMIC DNA]</scope>
    <source>
        <strain evidence="1 2">DSM 29821</strain>
    </source>
</reference>
<name>A0A327W5R4_9BACT</name>
<dbReference type="Proteomes" id="UP000249819">
    <property type="component" value="Unassembled WGS sequence"/>
</dbReference>